<evidence type="ECO:0000313" key="1">
    <source>
        <dbReference type="EMBL" id="GIP52026.1"/>
    </source>
</evidence>
<name>A0ABQ4M7Q8_9BACL</name>
<accession>A0ABQ4M7Q8</accession>
<comment type="caution">
    <text evidence="1">The sequence shown here is derived from an EMBL/GenBank/DDBJ whole genome shotgun (WGS) entry which is preliminary data.</text>
</comment>
<sequence length="48" mass="5403">MKSHFSSNVMTARGKAWQVRILLSQWKKEAGGSTKVKDFIQLHSSGLK</sequence>
<organism evidence="1 2">
    <name type="scientific">Paenibacillus vini</name>
    <dbReference type="NCBI Taxonomy" id="1476024"/>
    <lineage>
        <taxon>Bacteria</taxon>
        <taxon>Bacillati</taxon>
        <taxon>Bacillota</taxon>
        <taxon>Bacilli</taxon>
        <taxon>Bacillales</taxon>
        <taxon>Paenibacillaceae</taxon>
        <taxon>Paenibacillus</taxon>
    </lineage>
</organism>
<reference evidence="1 2" key="1">
    <citation type="submission" date="2021-03" db="EMBL/GenBank/DDBJ databases">
        <title>Antimicrobial resistance genes in bacteria isolated from Japanese honey, and their potential for conferring macrolide and lincosamide resistance in the American foulbrood pathogen Paenibacillus larvae.</title>
        <authorList>
            <person name="Okamoto M."/>
            <person name="Kumagai M."/>
            <person name="Kanamori H."/>
            <person name="Takamatsu D."/>
        </authorList>
    </citation>
    <scope>NUCLEOTIDE SEQUENCE [LARGE SCALE GENOMIC DNA]</scope>
    <source>
        <strain evidence="1 2">J42TS3</strain>
    </source>
</reference>
<evidence type="ECO:0008006" key="3">
    <source>
        <dbReference type="Google" id="ProtNLM"/>
    </source>
</evidence>
<evidence type="ECO:0000313" key="2">
    <source>
        <dbReference type="Proteomes" id="UP000679992"/>
    </source>
</evidence>
<gene>
    <name evidence="1" type="ORF">J42TS3_10610</name>
</gene>
<protein>
    <recommendedName>
        <fullName evidence="3">Z-ring formation inhibitor MciZ</fullName>
    </recommendedName>
</protein>
<dbReference type="RefSeq" id="WP_211019566.1">
    <property type="nucleotide sequence ID" value="NZ_BOSL01000002.1"/>
</dbReference>
<dbReference type="Proteomes" id="UP000679992">
    <property type="component" value="Unassembled WGS sequence"/>
</dbReference>
<dbReference type="EMBL" id="BOSL01000002">
    <property type="protein sequence ID" value="GIP52026.1"/>
    <property type="molecule type" value="Genomic_DNA"/>
</dbReference>
<keyword evidence="2" id="KW-1185">Reference proteome</keyword>
<proteinExistence type="predicted"/>